<dbReference type="InterPro" id="IPR000014">
    <property type="entry name" value="PAS"/>
</dbReference>
<dbReference type="InterPro" id="IPR036890">
    <property type="entry name" value="HATPase_C_sf"/>
</dbReference>
<sequence length="726" mass="84415">MIGLKKLTMLRNFLICIFLLFFCLPEHAQAQEKKKILILNSYHQGLSWTDNIVKGIKESLKAMENSIDYYIEYMDTKRFYGDKYFEKIFNLMKQKYSGIKFDLIIVSDNDALLFTMKHYQRLFYEIPVIFCGINNFNDSLIEKYRKWFTGVAEETDVRGTLDIALKLHPNTQRVYIINDITTTGLAMKKGLLEIFPEFLNKISFIMLENPDMKELQKEVEKIPPKSIILLLLVNRDKTGNFFAYEESLDLLYPHTNSPIYSVWDFYLGRGIIGGKLTSAFLQGKKAGELALQVLQGKSPSEIPVVKESPNEYMFDYNELKRFNVSLNRLPKESRIINLPESFFVKYRKTLTMITLIFIGLSLVIVILTINISKRKKIEEELRISEEKYRDLYDNAPDMYHSVDKNGIIIECNETEAKMLGYKKEEIIGKPITYFMTEESKKAQAEFFPNIEKYSFIQVERDFIRKDGSVFTASLNVYVEVDEKGNFVKTKTIGRDITYRKQIEEELRKSREALRKLSVYLQNIRENERKEIAKEIHDELGQSLTALKLSLSWIKKRVEDEFLNKKFDETLTIVNALIKQVQNISNRLRPSLIDYLTLEDAIMWQVKEFERNTSIVCNVDIAEHGIKLSKNVSLTLFRIFQEALTNIARHANATEVDIKMFRSEASILLIIKDNGIGISDEKIKSPESFGLMAMRERAYSINATLDIHRSYEGGTEIIISVPVRNND</sequence>
<reference evidence="15" key="1">
    <citation type="submission" date="2008-08" db="EMBL/GenBank/DDBJ databases">
        <title>The complete genome sequence of Thermodesulfovibrio yellowstonii strain ATCC 51303 / DSM 11347 / YP87.</title>
        <authorList>
            <person name="Dodson R.J."/>
            <person name="Durkin A.S."/>
            <person name="Wu M."/>
            <person name="Eisen J."/>
            <person name="Sutton G."/>
        </authorList>
    </citation>
    <scope>NUCLEOTIDE SEQUENCE [LARGE SCALE GENOMIC DNA]</scope>
    <source>
        <strain evidence="15">ATCC 51303 / DSM 11347 / YP87</strain>
    </source>
</reference>
<keyword evidence="9" id="KW-1133">Transmembrane helix</keyword>
<dbReference type="SUPFAM" id="SSF55785">
    <property type="entry name" value="PYP-like sensor domain (PAS domain)"/>
    <property type="match status" value="1"/>
</dbReference>
<evidence type="ECO:0000256" key="3">
    <source>
        <dbReference type="ARBA" id="ARBA00022553"/>
    </source>
</evidence>
<dbReference type="SMART" id="SM00387">
    <property type="entry name" value="HATPase_c"/>
    <property type="match status" value="1"/>
</dbReference>
<evidence type="ECO:0000256" key="1">
    <source>
        <dbReference type="ARBA" id="ARBA00000085"/>
    </source>
</evidence>
<dbReference type="eggNOG" id="COG2984">
    <property type="taxonomic scope" value="Bacteria"/>
</dbReference>
<evidence type="ECO:0000256" key="5">
    <source>
        <dbReference type="ARBA" id="ARBA00022741"/>
    </source>
</evidence>
<evidence type="ECO:0000256" key="9">
    <source>
        <dbReference type="SAM" id="Phobius"/>
    </source>
</evidence>
<feature type="chain" id="PRO_5002841327" description="histidine kinase" evidence="10">
    <location>
        <begin position="29"/>
        <end position="726"/>
    </location>
</feature>
<keyword evidence="10" id="KW-0732">Signal</keyword>
<evidence type="ECO:0000256" key="10">
    <source>
        <dbReference type="SAM" id="SignalP"/>
    </source>
</evidence>
<evidence type="ECO:0000259" key="13">
    <source>
        <dbReference type="PROSITE" id="PS50113"/>
    </source>
</evidence>
<dbReference type="Gene3D" id="3.30.565.10">
    <property type="entry name" value="Histidine kinase-like ATPase, C-terminal domain"/>
    <property type="match status" value="1"/>
</dbReference>
<evidence type="ECO:0000313" key="14">
    <source>
        <dbReference type="EMBL" id="ACI21004.1"/>
    </source>
</evidence>
<evidence type="ECO:0000256" key="2">
    <source>
        <dbReference type="ARBA" id="ARBA00012438"/>
    </source>
</evidence>
<keyword evidence="6 14" id="KW-0418">Kinase</keyword>
<dbReference type="InterPro" id="IPR050482">
    <property type="entry name" value="Sensor_HK_TwoCompSys"/>
</dbReference>
<reference evidence="14 15" key="2">
    <citation type="journal article" date="2015" name="Genome Announc.">
        <title>Genome Sequence of the Sulfate-Reducing Thermophilic Bacterium Thermodesulfovibrio yellowstonii Strain DSM 11347T (Phylum Nitrospirae).</title>
        <authorList>
            <person name="Bhatnagar S."/>
            <person name="Badger J.H."/>
            <person name="Madupu R."/>
            <person name="Khouri H.M."/>
            <person name="O'Connor E.M."/>
            <person name="Robb F.T."/>
            <person name="Ward N.L."/>
            <person name="Eisen J.A."/>
        </authorList>
    </citation>
    <scope>NUCLEOTIDE SEQUENCE [LARGE SCALE GENOMIC DNA]</scope>
    <source>
        <strain evidence="15">ATCC 51303 / DSM 11347 / YP87</strain>
    </source>
</reference>
<keyword evidence="7" id="KW-0067">ATP-binding</keyword>
<accession>B5YIR1</accession>
<dbReference type="NCBIfam" id="TIGR00229">
    <property type="entry name" value="sensory_box"/>
    <property type="match status" value="1"/>
</dbReference>
<feature type="domain" description="Histidine kinase" evidence="11">
    <location>
        <begin position="534"/>
        <end position="724"/>
    </location>
</feature>
<dbReference type="Pfam" id="PF13426">
    <property type="entry name" value="PAS_9"/>
    <property type="match status" value="1"/>
</dbReference>
<dbReference type="CDD" id="cd16917">
    <property type="entry name" value="HATPase_UhpB-NarQ-NarX-like"/>
    <property type="match status" value="1"/>
</dbReference>
<dbReference type="EMBL" id="CP001147">
    <property type="protein sequence ID" value="ACI21004.1"/>
    <property type="molecule type" value="Genomic_DNA"/>
</dbReference>
<dbReference type="PANTHER" id="PTHR24421:SF10">
    <property type="entry name" value="NITRATE_NITRITE SENSOR PROTEIN NARQ"/>
    <property type="match status" value="1"/>
</dbReference>
<feature type="domain" description="PAS" evidence="12">
    <location>
        <begin position="384"/>
        <end position="429"/>
    </location>
</feature>
<evidence type="ECO:0000256" key="7">
    <source>
        <dbReference type="ARBA" id="ARBA00022840"/>
    </source>
</evidence>
<dbReference type="Gene3D" id="3.40.50.2300">
    <property type="match status" value="2"/>
</dbReference>
<dbReference type="AlphaFoldDB" id="B5YIR1"/>
<dbReference type="GO" id="GO:0005886">
    <property type="term" value="C:plasma membrane"/>
    <property type="evidence" value="ECO:0000318"/>
    <property type="project" value="GO_Central"/>
</dbReference>
<dbReference type="PATRIC" id="fig|289376.4.peg.366"/>
<dbReference type="GO" id="GO:0000155">
    <property type="term" value="F:phosphorelay sensor kinase activity"/>
    <property type="evidence" value="ECO:0007669"/>
    <property type="project" value="InterPro"/>
</dbReference>
<keyword evidence="3" id="KW-0597">Phosphoprotein</keyword>
<evidence type="ECO:0000256" key="4">
    <source>
        <dbReference type="ARBA" id="ARBA00022679"/>
    </source>
</evidence>
<dbReference type="Pfam" id="PF04392">
    <property type="entry name" value="ABC_sub_bind"/>
    <property type="match status" value="1"/>
</dbReference>
<dbReference type="InterPro" id="IPR000700">
    <property type="entry name" value="PAS-assoc_C"/>
</dbReference>
<feature type="domain" description="PAC" evidence="13">
    <location>
        <begin position="456"/>
        <end position="508"/>
    </location>
</feature>
<dbReference type="Proteomes" id="UP000000718">
    <property type="component" value="Chromosome"/>
</dbReference>
<organism evidence="14 15">
    <name type="scientific">Thermodesulfovibrio yellowstonii (strain ATCC 51303 / DSM 11347 / YP87)</name>
    <dbReference type="NCBI Taxonomy" id="289376"/>
    <lineage>
        <taxon>Bacteria</taxon>
        <taxon>Pseudomonadati</taxon>
        <taxon>Nitrospirota</taxon>
        <taxon>Thermodesulfovibrionia</taxon>
        <taxon>Thermodesulfovibrionales</taxon>
        <taxon>Thermodesulfovibrionaceae</taxon>
        <taxon>Thermodesulfovibrio</taxon>
    </lineage>
</organism>
<dbReference type="PROSITE" id="PS50109">
    <property type="entry name" value="HIS_KIN"/>
    <property type="match status" value="1"/>
</dbReference>
<dbReference type="Pfam" id="PF02518">
    <property type="entry name" value="HATPase_c"/>
    <property type="match status" value="1"/>
</dbReference>
<dbReference type="GO" id="GO:0004672">
    <property type="term" value="F:protein kinase activity"/>
    <property type="evidence" value="ECO:0000318"/>
    <property type="project" value="GO_Central"/>
</dbReference>
<evidence type="ECO:0000256" key="6">
    <source>
        <dbReference type="ARBA" id="ARBA00022777"/>
    </source>
</evidence>
<dbReference type="InParanoid" id="B5YIR1"/>
<dbReference type="GO" id="GO:0046983">
    <property type="term" value="F:protein dimerization activity"/>
    <property type="evidence" value="ECO:0007669"/>
    <property type="project" value="InterPro"/>
</dbReference>
<feature type="signal peptide" evidence="10">
    <location>
        <begin position="1"/>
        <end position="28"/>
    </location>
</feature>
<keyword evidence="9" id="KW-0812">Transmembrane</keyword>
<dbReference type="InterPro" id="IPR011712">
    <property type="entry name" value="Sig_transdc_His_kin_sub3_dim/P"/>
</dbReference>
<dbReference type="PROSITE" id="PS50113">
    <property type="entry name" value="PAC"/>
    <property type="match status" value="1"/>
</dbReference>
<gene>
    <name evidence="14" type="ordered locus">THEYE_A0373</name>
</gene>
<keyword evidence="9" id="KW-0472">Membrane</keyword>
<dbReference type="KEGG" id="tye:THEYE_A0373"/>
<dbReference type="EC" id="2.7.13.3" evidence="2"/>
<dbReference type="GO" id="GO:0005524">
    <property type="term" value="F:ATP binding"/>
    <property type="evidence" value="ECO:0007669"/>
    <property type="project" value="UniProtKB-KW"/>
</dbReference>
<evidence type="ECO:0000259" key="12">
    <source>
        <dbReference type="PROSITE" id="PS50112"/>
    </source>
</evidence>
<feature type="transmembrane region" description="Helical" evidence="9">
    <location>
        <begin position="350"/>
        <end position="372"/>
    </location>
</feature>
<dbReference type="Gene3D" id="3.30.450.20">
    <property type="entry name" value="PAS domain"/>
    <property type="match status" value="1"/>
</dbReference>
<dbReference type="Gene3D" id="1.20.5.1930">
    <property type="match status" value="1"/>
</dbReference>
<keyword evidence="5" id="KW-0547">Nucleotide-binding</keyword>
<dbReference type="EnsemblBacteria" id="ACI21004">
    <property type="protein sequence ID" value="ACI21004"/>
    <property type="gene ID" value="THEYE_A0373"/>
</dbReference>
<dbReference type="InterPro" id="IPR007487">
    <property type="entry name" value="ABC_transpt-TYRBP-like"/>
</dbReference>
<dbReference type="SUPFAM" id="SSF55874">
    <property type="entry name" value="ATPase domain of HSP90 chaperone/DNA topoisomerase II/histidine kinase"/>
    <property type="match status" value="1"/>
</dbReference>
<evidence type="ECO:0000256" key="8">
    <source>
        <dbReference type="ARBA" id="ARBA00023012"/>
    </source>
</evidence>
<dbReference type="InterPro" id="IPR035965">
    <property type="entry name" value="PAS-like_dom_sf"/>
</dbReference>
<dbReference type="Pfam" id="PF07730">
    <property type="entry name" value="HisKA_3"/>
    <property type="match status" value="1"/>
</dbReference>
<dbReference type="CDD" id="cd00130">
    <property type="entry name" value="PAS"/>
    <property type="match status" value="1"/>
</dbReference>
<dbReference type="RefSeq" id="WP_012545732.1">
    <property type="nucleotide sequence ID" value="NC_011296.1"/>
</dbReference>
<dbReference type="eggNOG" id="COG3829">
    <property type="taxonomic scope" value="Bacteria"/>
</dbReference>
<dbReference type="PANTHER" id="PTHR24421">
    <property type="entry name" value="NITRATE/NITRITE SENSOR PROTEIN NARX-RELATED"/>
    <property type="match status" value="1"/>
</dbReference>
<keyword evidence="4" id="KW-0808">Transferase</keyword>
<dbReference type="PROSITE" id="PS50112">
    <property type="entry name" value="PAS"/>
    <property type="match status" value="1"/>
</dbReference>
<keyword evidence="15" id="KW-1185">Reference proteome</keyword>
<name>B5YIR1_THEYD</name>
<dbReference type="InterPro" id="IPR005467">
    <property type="entry name" value="His_kinase_dom"/>
</dbReference>
<dbReference type="STRING" id="289376.THEYE_A0373"/>
<protein>
    <recommendedName>
        <fullName evidence="2">histidine kinase</fullName>
        <ecNumber evidence="2">2.7.13.3</ecNumber>
    </recommendedName>
</protein>
<evidence type="ECO:0000313" key="15">
    <source>
        <dbReference type="Proteomes" id="UP000000718"/>
    </source>
</evidence>
<dbReference type="HOGENOM" id="CLU_000445_89_20_0"/>
<dbReference type="OrthoDB" id="9760839at2"/>
<dbReference type="FunFam" id="3.40.50.2300:FF:000662">
    <property type="entry name" value="Sensor histidine kinase, PAS domain-containing"/>
    <property type="match status" value="1"/>
</dbReference>
<evidence type="ECO:0000259" key="11">
    <source>
        <dbReference type="PROSITE" id="PS50109"/>
    </source>
</evidence>
<dbReference type="SMART" id="SM00091">
    <property type="entry name" value="PAS"/>
    <property type="match status" value="1"/>
</dbReference>
<dbReference type="InterPro" id="IPR003594">
    <property type="entry name" value="HATPase_dom"/>
</dbReference>
<proteinExistence type="predicted"/>
<dbReference type="FunFam" id="3.30.565.10:FF:000462">
    <property type="entry name" value="Sensory box histidine kinase, putative"/>
    <property type="match status" value="1"/>
</dbReference>
<dbReference type="eggNOG" id="COG4585">
    <property type="taxonomic scope" value="Bacteria"/>
</dbReference>
<comment type="catalytic activity">
    <reaction evidence="1">
        <text>ATP + protein L-histidine = ADP + protein N-phospho-L-histidine.</text>
        <dbReference type="EC" id="2.7.13.3"/>
    </reaction>
</comment>
<keyword evidence="8" id="KW-0902">Two-component regulatory system</keyword>